<sequence>MEERGSDETSGDARLKEIQASIAEGNMMLQVLRSLPPSENNNSFILRFEELISRLEAYKPRINRAEEDEIHSQLDALKEKQEKIRCLLAQTATDFENSITALPGSSQQGSHLQDSSAEIRNMVSIKKVSNSDRSESKLLPSTPRQSAENGPSNKAEDGNITPRFVPENTISNVATAADAALSSLKWSSQFAVQVTKLNDLIEDTKRFEGMVERLLDITKRARLEEPSSFLGDILVRFSELRKSFNSLRDSYQDMSSDPQMSDELREIQVHFAFHYHVRANLITFT</sequence>
<dbReference type="Proteomes" id="UP000822476">
    <property type="component" value="Unassembled WGS sequence"/>
</dbReference>
<dbReference type="EMBL" id="JTDE01001508">
    <property type="protein sequence ID" value="KAF7258833.1"/>
    <property type="molecule type" value="Genomic_DNA"/>
</dbReference>
<proteinExistence type="predicted"/>
<organism evidence="2 3">
    <name type="scientific">Paragonimus skrjabini miyazakii</name>
    <dbReference type="NCBI Taxonomy" id="59628"/>
    <lineage>
        <taxon>Eukaryota</taxon>
        <taxon>Metazoa</taxon>
        <taxon>Spiralia</taxon>
        <taxon>Lophotrochozoa</taxon>
        <taxon>Platyhelminthes</taxon>
        <taxon>Trematoda</taxon>
        <taxon>Digenea</taxon>
        <taxon>Plagiorchiida</taxon>
        <taxon>Troglotremata</taxon>
        <taxon>Troglotrematidae</taxon>
        <taxon>Paragonimus</taxon>
    </lineage>
</organism>
<reference evidence="2" key="1">
    <citation type="submission" date="2019-07" db="EMBL/GenBank/DDBJ databases">
        <title>Annotation for the trematode Paragonimus miyazaki's.</title>
        <authorList>
            <person name="Choi Y.-J."/>
        </authorList>
    </citation>
    <scope>NUCLEOTIDE SEQUENCE</scope>
    <source>
        <strain evidence="2">Japan</strain>
    </source>
</reference>
<feature type="compositionally biased region" description="Polar residues" evidence="1">
    <location>
        <begin position="142"/>
        <end position="152"/>
    </location>
</feature>
<feature type="region of interest" description="Disordered" evidence="1">
    <location>
        <begin position="125"/>
        <end position="164"/>
    </location>
</feature>
<dbReference type="OrthoDB" id="6266544at2759"/>
<gene>
    <name evidence="2" type="ORF">EG68_03674</name>
</gene>
<comment type="caution">
    <text evidence="2">The sequence shown here is derived from an EMBL/GenBank/DDBJ whole genome shotgun (WGS) entry which is preliminary data.</text>
</comment>
<accession>A0A8S9Z0H0</accession>
<name>A0A8S9Z0H0_9TREM</name>
<protein>
    <submittedName>
        <fullName evidence="2">Uncharacterized protein</fullName>
    </submittedName>
</protein>
<evidence type="ECO:0000313" key="2">
    <source>
        <dbReference type="EMBL" id="KAF7258833.1"/>
    </source>
</evidence>
<evidence type="ECO:0000256" key="1">
    <source>
        <dbReference type="SAM" id="MobiDB-lite"/>
    </source>
</evidence>
<evidence type="ECO:0000313" key="3">
    <source>
        <dbReference type="Proteomes" id="UP000822476"/>
    </source>
</evidence>
<keyword evidence="3" id="KW-1185">Reference proteome</keyword>
<dbReference type="AlphaFoldDB" id="A0A8S9Z0H0"/>